<keyword evidence="10" id="KW-1185">Reference proteome</keyword>
<dbReference type="Proteomes" id="UP000245119">
    <property type="component" value="Linkage Group LG14"/>
</dbReference>
<feature type="binding site" evidence="6">
    <location>
        <position position="203"/>
    </location>
    <ligand>
        <name>ATP</name>
        <dbReference type="ChEBI" id="CHEBI:30616"/>
    </ligand>
</feature>
<evidence type="ECO:0000313" key="10">
    <source>
        <dbReference type="Proteomes" id="UP000245119"/>
    </source>
</evidence>
<feature type="binding site" evidence="6">
    <location>
        <position position="145"/>
    </location>
    <ligand>
        <name>ATP</name>
        <dbReference type="ChEBI" id="CHEBI:30616"/>
    </ligand>
</feature>
<keyword evidence="4" id="KW-0206">Cytoskeleton</keyword>
<feature type="binding site" evidence="6">
    <location>
        <position position="173"/>
    </location>
    <ligand>
        <name>ATP</name>
        <dbReference type="ChEBI" id="CHEBI:30616"/>
    </ligand>
</feature>
<evidence type="ECO:0000256" key="2">
    <source>
        <dbReference type="ARBA" id="ARBA00022490"/>
    </source>
</evidence>
<keyword evidence="2" id="KW-0963">Cytoplasm</keyword>
<accession>A0A2T7NBR7</accession>
<evidence type="ECO:0000256" key="1">
    <source>
        <dbReference type="ARBA" id="ARBA00004430"/>
    </source>
</evidence>
<dbReference type="PANTHER" id="PTHR43109:SF2">
    <property type="entry name" value="NUCLEOSIDE DIPHOSPHATE KINASE 7"/>
    <property type="match status" value="1"/>
</dbReference>
<comment type="caution">
    <text evidence="6">Lacks conserved residue(s) required for the propagation of feature annotation.</text>
</comment>
<dbReference type="EMBL" id="PZQS01000014">
    <property type="protein sequence ID" value="PVD18620.1"/>
    <property type="molecule type" value="Genomic_DNA"/>
</dbReference>
<proteinExistence type="inferred from homology"/>
<sequence>MDDERYAFVVEWYEEIAGRTRQFQFFYYVNSKCIEMFDLKTRKVFLRTSVKDNEITLPDLFIGGSINILGRKLTIIDYGEEYTRRKLSEKKEKTLGMIKPDGVEKLGQILDEIYKRGFLLTRLRMCCLDRNQAFRFYEEHRDKPFFNALIDYITSGPIIVFEIVNTNAVDNWREAIGPTDPSRARTVAPTSIRAQYGIDVTRNVVHGSDSAASAVRELEFFFPSSGPMLPNTSKGGNCTCCLIKPHAVKAGMTGKIISAITEAGFRIGAAQMMVLEKANAEEFLEVYKGVVHEYNGMVAELTAGACIALEVLSDTQNTVQVFRELAGPADPVSFLFVTMSLWGCDVWDYV</sequence>
<dbReference type="InterPro" id="IPR036850">
    <property type="entry name" value="NDK-like_dom_sf"/>
</dbReference>
<dbReference type="GO" id="GO:0006241">
    <property type="term" value="P:CTP biosynthetic process"/>
    <property type="evidence" value="ECO:0007669"/>
    <property type="project" value="InterPro"/>
</dbReference>
<evidence type="ECO:0000256" key="6">
    <source>
        <dbReference type="PROSITE-ProRule" id="PRU00706"/>
    </source>
</evidence>
<dbReference type="GO" id="GO:0004550">
    <property type="term" value="F:nucleoside diphosphate kinase activity"/>
    <property type="evidence" value="ECO:0007669"/>
    <property type="project" value="InterPro"/>
</dbReference>
<dbReference type="SMART" id="SM00562">
    <property type="entry name" value="NDK"/>
    <property type="match status" value="2"/>
</dbReference>
<comment type="similarity">
    <text evidence="6 7">Belongs to the NDK family.</text>
</comment>
<dbReference type="PROSITE" id="PS51336">
    <property type="entry name" value="DM10"/>
    <property type="match status" value="1"/>
</dbReference>
<evidence type="ECO:0000256" key="4">
    <source>
        <dbReference type="ARBA" id="ARBA00023212"/>
    </source>
</evidence>
<feature type="binding site" evidence="6">
    <location>
        <position position="179"/>
    </location>
    <ligand>
        <name>ATP</name>
        <dbReference type="ChEBI" id="CHEBI:30616"/>
    </ligand>
</feature>
<keyword evidence="3" id="KW-0378">Hydrolase</keyword>
<dbReference type="PANTHER" id="PTHR43109">
    <property type="entry name" value="NUCLEOSIDE DIPHOSPHATE KINASE 7"/>
    <property type="match status" value="1"/>
</dbReference>
<dbReference type="GO" id="GO:0016787">
    <property type="term" value="F:hydrolase activity"/>
    <property type="evidence" value="ECO:0007669"/>
    <property type="project" value="UniProtKB-KW"/>
</dbReference>
<dbReference type="InterPro" id="IPR034907">
    <property type="entry name" value="NDK-like_dom"/>
</dbReference>
<keyword evidence="5" id="KW-0966">Cell projection</keyword>
<dbReference type="GO" id="GO:0006183">
    <property type="term" value="P:GTP biosynthetic process"/>
    <property type="evidence" value="ECO:0007669"/>
    <property type="project" value="InterPro"/>
</dbReference>
<name>A0A2T7NBR7_POMCA</name>
<evidence type="ECO:0000259" key="8">
    <source>
        <dbReference type="PROSITE" id="PS51336"/>
    </source>
</evidence>
<evidence type="ECO:0000313" key="9">
    <source>
        <dbReference type="EMBL" id="PVD18620.1"/>
    </source>
</evidence>
<dbReference type="GO" id="GO:0005813">
    <property type="term" value="C:centrosome"/>
    <property type="evidence" value="ECO:0007669"/>
    <property type="project" value="TreeGrafter"/>
</dbReference>
<dbReference type="GO" id="GO:0005879">
    <property type="term" value="C:axonemal microtubule"/>
    <property type="evidence" value="ECO:0007669"/>
    <property type="project" value="TreeGrafter"/>
</dbReference>
<dbReference type="Pfam" id="PF00334">
    <property type="entry name" value="NDK"/>
    <property type="match status" value="2"/>
</dbReference>
<dbReference type="STRING" id="400727.A0A2T7NBR7"/>
<comment type="caution">
    <text evidence="9">The sequence shown here is derived from an EMBL/GenBank/DDBJ whole genome shotgun (WGS) entry which is preliminary data.</text>
</comment>
<feature type="binding site" evidence="6">
    <location>
        <position position="193"/>
    </location>
    <ligand>
        <name>ATP</name>
        <dbReference type="ChEBI" id="CHEBI:30616"/>
    </ligand>
</feature>
<dbReference type="SUPFAM" id="SSF54919">
    <property type="entry name" value="Nucleoside diphosphate kinase, NDK"/>
    <property type="match status" value="2"/>
</dbReference>
<dbReference type="InterPro" id="IPR001564">
    <property type="entry name" value="Nucleoside_diP_kinase"/>
</dbReference>
<evidence type="ECO:0000256" key="7">
    <source>
        <dbReference type="RuleBase" id="RU004011"/>
    </source>
</evidence>
<evidence type="ECO:0000256" key="5">
    <source>
        <dbReference type="ARBA" id="ARBA00023273"/>
    </source>
</evidence>
<feature type="binding site" evidence="6">
    <location>
        <position position="99"/>
    </location>
    <ligand>
        <name>ATP</name>
        <dbReference type="ChEBI" id="CHEBI:30616"/>
    </ligand>
</feature>
<dbReference type="SMART" id="SM00676">
    <property type="entry name" value="DM10"/>
    <property type="match status" value="1"/>
</dbReference>
<dbReference type="Gene3D" id="3.30.70.141">
    <property type="entry name" value="Nucleoside diphosphate kinase-like domain"/>
    <property type="match status" value="2"/>
</dbReference>
<reference evidence="9 10" key="1">
    <citation type="submission" date="2018-04" db="EMBL/GenBank/DDBJ databases">
        <title>The genome of golden apple snail Pomacea canaliculata provides insight into stress tolerance and invasive adaptation.</title>
        <authorList>
            <person name="Liu C."/>
            <person name="Liu B."/>
            <person name="Ren Y."/>
            <person name="Zhang Y."/>
            <person name="Wang H."/>
            <person name="Li S."/>
            <person name="Jiang F."/>
            <person name="Yin L."/>
            <person name="Zhang G."/>
            <person name="Qian W."/>
            <person name="Fan W."/>
        </authorList>
    </citation>
    <scope>NUCLEOTIDE SEQUENCE [LARGE SCALE GENOMIC DNA]</scope>
    <source>
        <strain evidence="9">SZHN2017</strain>
        <tissue evidence="9">Muscle</tissue>
    </source>
</reference>
<dbReference type="AlphaFoldDB" id="A0A2T7NBR7"/>
<feature type="domain" description="DM10" evidence="8">
    <location>
        <begin position="2"/>
        <end position="91"/>
    </location>
</feature>
<protein>
    <recommendedName>
        <fullName evidence="8">DM10 domain-containing protein</fullName>
    </recommendedName>
</protein>
<evidence type="ECO:0000256" key="3">
    <source>
        <dbReference type="ARBA" id="ARBA00022801"/>
    </source>
</evidence>
<organism evidence="9 10">
    <name type="scientific">Pomacea canaliculata</name>
    <name type="common">Golden apple snail</name>
    <dbReference type="NCBI Taxonomy" id="400727"/>
    <lineage>
        <taxon>Eukaryota</taxon>
        <taxon>Metazoa</taxon>
        <taxon>Spiralia</taxon>
        <taxon>Lophotrochozoa</taxon>
        <taxon>Mollusca</taxon>
        <taxon>Gastropoda</taxon>
        <taxon>Caenogastropoda</taxon>
        <taxon>Architaenioglossa</taxon>
        <taxon>Ampullarioidea</taxon>
        <taxon>Ampullariidae</taxon>
        <taxon>Pomacea</taxon>
    </lineage>
</organism>
<comment type="subcellular location">
    <subcellularLocation>
        <location evidence="1">Cytoplasm</location>
        <location evidence="1">Cytoskeleton</location>
        <location evidence="1">Cilium axoneme</location>
    </subcellularLocation>
</comment>
<dbReference type="OrthoDB" id="270127at2759"/>
<dbReference type="FunFam" id="3.30.70.141:FF:000010">
    <property type="entry name" value="Nucleoside diphosphate kinase 7"/>
    <property type="match status" value="1"/>
</dbReference>
<dbReference type="PROSITE" id="PS51374">
    <property type="entry name" value="NDPK_LIKE"/>
    <property type="match status" value="2"/>
</dbReference>
<dbReference type="InterPro" id="IPR006602">
    <property type="entry name" value="DM10_dom"/>
</dbReference>
<dbReference type="GO" id="GO:0006228">
    <property type="term" value="P:UTP biosynthetic process"/>
    <property type="evidence" value="ECO:0007669"/>
    <property type="project" value="InterPro"/>
</dbReference>
<feature type="active site" description="Pros-phosphohistidine intermediate" evidence="6">
    <location>
        <position position="206"/>
    </location>
</feature>
<gene>
    <name evidence="9" type="ORF">C0Q70_21170</name>
</gene>
<dbReference type="PRINTS" id="PR01243">
    <property type="entry name" value="NUCDPKINASE"/>
</dbReference>